<feature type="transmembrane region" description="Helical" evidence="1">
    <location>
        <begin position="118"/>
        <end position="137"/>
    </location>
</feature>
<dbReference type="PANTHER" id="PTHR14969">
    <property type="entry name" value="SPHINGOSINE-1-PHOSPHATE PHOSPHOHYDROLASE"/>
    <property type="match status" value="1"/>
</dbReference>
<keyword evidence="1" id="KW-0812">Transmembrane</keyword>
<dbReference type="PANTHER" id="PTHR14969:SF13">
    <property type="entry name" value="AT30094P"/>
    <property type="match status" value="1"/>
</dbReference>
<dbReference type="Gene3D" id="1.20.144.10">
    <property type="entry name" value="Phosphatidic acid phosphatase type 2/haloperoxidase"/>
    <property type="match status" value="1"/>
</dbReference>
<feature type="transmembrane region" description="Helical" evidence="1">
    <location>
        <begin position="46"/>
        <end position="73"/>
    </location>
</feature>
<proteinExistence type="predicted"/>
<name>A0ABW3LG23_9BACL</name>
<dbReference type="Proteomes" id="UP001597109">
    <property type="component" value="Unassembled WGS sequence"/>
</dbReference>
<evidence type="ECO:0000313" key="3">
    <source>
        <dbReference type="EMBL" id="MFD1032864.1"/>
    </source>
</evidence>
<dbReference type="InterPro" id="IPR036938">
    <property type="entry name" value="PAP2/HPO_sf"/>
</dbReference>
<dbReference type="EMBL" id="JBHTKI010000044">
    <property type="protein sequence ID" value="MFD1032864.1"/>
    <property type="molecule type" value="Genomic_DNA"/>
</dbReference>
<dbReference type="RefSeq" id="WP_144841629.1">
    <property type="nucleotide sequence ID" value="NZ_JBHTKI010000044.1"/>
</dbReference>
<feature type="transmembrane region" description="Helical" evidence="1">
    <location>
        <begin position="149"/>
        <end position="170"/>
    </location>
</feature>
<keyword evidence="4" id="KW-1185">Reference proteome</keyword>
<protein>
    <submittedName>
        <fullName evidence="3">Phosphatase PAP2 family protein</fullName>
    </submittedName>
</protein>
<feature type="transmembrane region" description="Helical" evidence="1">
    <location>
        <begin position="80"/>
        <end position="98"/>
    </location>
</feature>
<dbReference type="Pfam" id="PF01569">
    <property type="entry name" value="PAP2"/>
    <property type="match status" value="1"/>
</dbReference>
<gene>
    <name evidence="3" type="ORF">ACFQ1X_15645</name>
</gene>
<comment type="caution">
    <text evidence="3">The sequence shown here is derived from an EMBL/GenBank/DDBJ whole genome shotgun (WGS) entry which is preliminary data.</text>
</comment>
<dbReference type="SUPFAM" id="SSF48317">
    <property type="entry name" value="Acid phosphatase/Vanadium-dependent haloperoxidase"/>
    <property type="match status" value="1"/>
</dbReference>
<keyword evidence="1" id="KW-1133">Transmembrane helix</keyword>
<feature type="domain" description="Phosphatidic acid phosphatase type 2/haloperoxidase" evidence="2">
    <location>
        <begin position="80"/>
        <end position="191"/>
    </location>
</feature>
<feature type="transmembrane region" description="Helical" evidence="1">
    <location>
        <begin position="7"/>
        <end position="26"/>
    </location>
</feature>
<dbReference type="InterPro" id="IPR000326">
    <property type="entry name" value="PAP2/HPO"/>
</dbReference>
<evidence type="ECO:0000313" key="4">
    <source>
        <dbReference type="Proteomes" id="UP001597109"/>
    </source>
</evidence>
<accession>A0ABW3LG23</accession>
<feature type="transmembrane region" description="Helical" evidence="1">
    <location>
        <begin position="176"/>
        <end position="194"/>
    </location>
</feature>
<sequence length="210" mass="24160">MKAIKRLFYPLGMATLIGFFAILTSYTNDGILEFDVSSMEVLHGMFGLEMLSVFGERRVIFVASLGLIVYLWVMRQNFRGMFFVFLTVGVGNALNELMEYFFVEERPDLPRGLETFGYPSSHAMLGLLFFFTLAYFLTDHMASRYVSWIIWLLAVFVVVLVGLSQLAAGVHFFSDVMAGWFAGYSLFVAVAIWYEMREKKFKKRIEEDVE</sequence>
<evidence type="ECO:0000259" key="2">
    <source>
        <dbReference type="SMART" id="SM00014"/>
    </source>
</evidence>
<keyword evidence="1" id="KW-0472">Membrane</keyword>
<dbReference type="SMART" id="SM00014">
    <property type="entry name" value="acidPPc"/>
    <property type="match status" value="1"/>
</dbReference>
<reference evidence="4" key="1">
    <citation type="journal article" date="2019" name="Int. J. Syst. Evol. Microbiol.">
        <title>The Global Catalogue of Microorganisms (GCM) 10K type strain sequencing project: providing services to taxonomists for standard genome sequencing and annotation.</title>
        <authorList>
            <consortium name="The Broad Institute Genomics Platform"/>
            <consortium name="The Broad Institute Genome Sequencing Center for Infectious Disease"/>
            <person name="Wu L."/>
            <person name="Ma J."/>
        </authorList>
    </citation>
    <scope>NUCLEOTIDE SEQUENCE [LARGE SCALE GENOMIC DNA]</scope>
    <source>
        <strain evidence="4">CCUG 56756</strain>
    </source>
</reference>
<evidence type="ECO:0000256" key="1">
    <source>
        <dbReference type="SAM" id="Phobius"/>
    </source>
</evidence>
<organism evidence="3 4">
    <name type="scientific">Metaplanococcus flavidus</name>
    <dbReference type="NCBI Taxonomy" id="569883"/>
    <lineage>
        <taxon>Bacteria</taxon>
        <taxon>Bacillati</taxon>
        <taxon>Bacillota</taxon>
        <taxon>Bacilli</taxon>
        <taxon>Bacillales</taxon>
        <taxon>Caryophanaceae</taxon>
        <taxon>Metaplanococcus</taxon>
    </lineage>
</organism>